<dbReference type="Gramene" id="RZC80070">
    <property type="protein sequence ID" value="RZC80070"/>
    <property type="gene ID" value="C5167_042645"/>
</dbReference>
<evidence type="ECO:0000313" key="3">
    <source>
        <dbReference type="EMBL" id="RZC80070.1"/>
    </source>
</evidence>
<dbReference type="AlphaFoldDB" id="A0A4Y7L643"/>
<keyword evidence="4" id="KW-1185">Reference proteome</keyword>
<feature type="region of interest" description="Disordered" evidence="1">
    <location>
        <begin position="44"/>
        <end position="112"/>
    </location>
</feature>
<sequence>MSRKLLNWGTGNSILLHLLLSSNASSRRHQSNLYILRSPLTSAPYRLPPPTLTPRSYTTNSINTTVNTTTPNSSTRHTQTPRFTTATTPSTPPLPAKLSPRHSHTAGRKSTGNEHRSMVFFLPVLAFPTF</sequence>
<organism evidence="3 4">
    <name type="scientific">Papaver somniferum</name>
    <name type="common">Opium poppy</name>
    <dbReference type="NCBI Taxonomy" id="3469"/>
    <lineage>
        <taxon>Eukaryota</taxon>
        <taxon>Viridiplantae</taxon>
        <taxon>Streptophyta</taxon>
        <taxon>Embryophyta</taxon>
        <taxon>Tracheophyta</taxon>
        <taxon>Spermatophyta</taxon>
        <taxon>Magnoliopsida</taxon>
        <taxon>Ranunculales</taxon>
        <taxon>Papaveraceae</taxon>
        <taxon>Papaveroideae</taxon>
        <taxon>Papaver</taxon>
    </lineage>
</organism>
<keyword evidence="2" id="KW-0732">Signal</keyword>
<evidence type="ECO:0000313" key="4">
    <source>
        <dbReference type="Proteomes" id="UP000316621"/>
    </source>
</evidence>
<proteinExistence type="predicted"/>
<feature type="signal peptide" evidence="2">
    <location>
        <begin position="1"/>
        <end position="24"/>
    </location>
</feature>
<evidence type="ECO:0000256" key="1">
    <source>
        <dbReference type="SAM" id="MobiDB-lite"/>
    </source>
</evidence>
<evidence type="ECO:0000256" key="2">
    <source>
        <dbReference type="SAM" id="SignalP"/>
    </source>
</evidence>
<dbReference type="EMBL" id="CM010724">
    <property type="protein sequence ID" value="RZC80070.1"/>
    <property type="molecule type" value="Genomic_DNA"/>
</dbReference>
<protein>
    <submittedName>
        <fullName evidence="3">Uncharacterized protein</fullName>
    </submittedName>
</protein>
<name>A0A4Y7L643_PAPSO</name>
<feature type="chain" id="PRO_5021336140" evidence="2">
    <location>
        <begin position="25"/>
        <end position="130"/>
    </location>
</feature>
<gene>
    <name evidence="3" type="ORF">C5167_042645</name>
</gene>
<reference evidence="3 4" key="1">
    <citation type="journal article" date="2018" name="Science">
        <title>The opium poppy genome and morphinan production.</title>
        <authorList>
            <person name="Guo L."/>
            <person name="Winzer T."/>
            <person name="Yang X."/>
            <person name="Li Y."/>
            <person name="Ning Z."/>
            <person name="He Z."/>
            <person name="Teodor R."/>
            <person name="Lu Y."/>
            <person name="Bowser T.A."/>
            <person name="Graham I.A."/>
            <person name="Ye K."/>
        </authorList>
    </citation>
    <scope>NUCLEOTIDE SEQUENCE [LARGE SCALE GENOMIC DNA]</scope>
    <source>
        <strain evidence="4">cv. HN1</strain>
        <tissue evidence="3">Leaves</tissue>
    </source>
</reference>
<accession>A0A4Y7L643</accession>
<dbReference type="Proteomes" id="UP000316621">
    <property type="component" value="Chromosome 10"/>
</dbReference>
<feature type="compositionally biased region" description="Low complexity" evidence="1">
    <location>
        <begin position="53"/>
        <end position="89"/>
    </location>
</feature>